<name>A0ABV7XKZ5_9GAMM</name>
<organism evidence="2 3">
    <name type="scientific">Luteimonas soli</name>
    <dbReference type="NCBI Taxonomy" id="1648966"/>
    <lineage>
        <taxon>Bacteria</taxon>
        <taxon>Pseudomonadati</taxon>
        <taxon>Pseudomonadota</taxon>
        <taxon>Gammaproteobacteria</taxon>
        <taxon>Lysobacterales</taxon>
        <taxon>Lysobacteraceae</taxon>
        <taxon>Luteimonas</taxon>
    </lineage>
</organism>
<evidence type="ECO:0000256" key="1">
    <source>
        <dbReference type="SAM" id="MobiDB-lite"/>
    </source>
</evidence>
<comment type="caution">
    <text evidence="2">The sequence shown here is derived from an EMBL/GenBank/DDBJ whole genome shotgun (WGS) entry which is preliminary data.</text>
</comment>
<dbReference type="Proteomes" id="UP001595705">
    <property type="component" value="Unassembled WGS sequence"/>
</dbReference>
<gene>
    <name evidence="2" type="ORF">ACFONC_11785</name>
</gene>
<dbReference type="Pfam" id="PF13384">
    <property type="entry name" value="HTH_23"/>
    <property type="match status" value="1"/>
</dbReference>
<feature type="compositionally biased region" description="Polar residues" evidence="1">
    <location>
        <begin position="61"/>
        <end position="75"/>
    </location>
</feature>
<sequence length="75" mass="8503">MAAGFELTIRFVTWMQQQRQIPHYEVIAAEFGVHRATAHRWRRAYLAATGQFDPLARDTSPAATGTHPHTSRSPQ</sequence>
<evidence type="ECO:0000313" key="3">
    <source>
        <dbReference type="Proteomes" id="UP001595705"/>
    </source>
</evidence>
<protein>
    <submittedName>
        <fullName evidence="2">Helix-turn-helix domain-containing protein</fullName>
    </submittedName>
</protein>
<feature type="region of interest" description="Disordered" evidence="1">
    <location>
        <begin position="55"/>
        <end position="75"/>
    </location>
</feature>
<dbReference type="RefSeq" id="WP_386744274.1">
    <property type="nucleotide sequence ID" value="NZ_JBHRYA010000007.1"/>
</dbReference>
<proteinExistence type="predicted"/>
<reference evidence="3" key="1">
    <citation type="journal article" date="2019" name="Int. J. Syst. Evol. Microbiol.">
        <title>The Global Catalogue of Microorganisms (GCM) 10K type strain sequencing project: providing services to taxonomists for standard genome sequencing and annotation.</title>
        <authorList>
            <consortium name="The Broad Institute Genomics Platform"/>
            <consortium name="The Broad Institute Genome Sequencing Center for Infectious Disease"/>
            <person name="Wu L."/>
            <person name="Ma J."/>
        </authorList>
    </citation>
    <scope>NUCLEOTIDE SEQUENCE [LARGE SCALE GENOMIC DNA]</scope>
    <source>
        <strain evidence="3">KCTC 42441</strain>
    </source>
</reference>
<keyword evidence="3" id="KW-1185">Reference proteome</keyword>
<accession>A0ABV7XKZ5</accession>
<dbReference type="EMBL" id="JBHRYA010000007">
    <property type="protein sequence ID" value="MFC3716832.1"/>
    <property type="molecule type" value="Genomic_DNA"/>
</dbReference>
<evidence type="ECO:0000313" key="2">
    <source>
        <dbReference type="EMBL" id="MFC3716832.1"/>
    </source>
</evidence>